<dbReference type="InterPro" id="IPR036259">
    <property type="entry name" value="MFS_trans_sf"/>
</dbReference>
<feature type="domain" description="Major facilitator superfamily (MFS) profile" evidence="9">
    <location>
        <begin position="9"/>
        <end position="394"/>
    </location>
</feature>
<feature type="transmembrane region" description="Helical" evidence="8">
    <location>
        <begin position="213"/>
        <end position="237"/>
    </location>
</feature>
<reference evidence="10 11" key="1">
    <citation type="journal article" date="2017" name="Sci. Rep.">
        <title>Revealing the Saline Adaptation Strategies of the Halophilic Bacterium Halomonas beimenensis through High-throughput Omics and Transposon Mutagenesis Approaches.</title>
        <authorList>
            <person name="Chen Y.H."/>
            <person name="Lin S.S."/>
            <person name="Shyu Y.T."/>
        </authorList>
    </citation>
    <scope>NUCLEOTIDE SEQUENCE [LARGE SCALE GENOMIC DNA]</scope>
    <source>
        <strain evidence="10 11">NTU-111</strain>
    </source>
</reference>
<keyword evidence="11" id="KW-1185">Reference proteome</keyword>
<accession>A0A291P2D1</accession>
<dbReference type="Proteomes" id="UP000219993">
    <property type="component" value="Chromosome"/>
</dbReference>
<comment type="similarity">
    <text evidence="2 8">Belongs to the major facilitator superfamily. Bcr/CmlA family.</text>
</comment>
<evidence type="ECO:0000256" key="7">
    <source>
        <dbReference type="ARBA" id="ARBA00023136"/>
    </source>
</evidence>
<keyword evidence="7 8" id="KW-0472">Membrane</keyword>
<dbReference type="InterPro" id="IPR011701">
    <property type="entry name" value="MFS"/>
</dbReference>
<evidence type="ECO:0000256" key="8">
    <source>
        <dbReference type="RuleBase" id="RU365088"/>
    </source>
</evidence>
<evidence type="ECO:0000313" key="11">
    <source>
        <dbReference type="Proteomes" id="UP000219993"/>
    </source>
</evidence>
<dbReference type="SUPFAM" id="SSF103473">
    <property type="entry name" value="MFS general substrate transporter"/>
    <property type="match status" value="1"/>
</dbReference>
<feature type="transmembrane region" description="Helical" evidence="8">
    <location>
        <begin position="100"/>
        <end position="121"/>
    </location>
</feature>
<feature type="transmembrane region" description="Helical" evidence="8">
    <location>
        <begin position="47"/>
        <end position="67"/>
    </location>
</feature>
<evidence type="ECO:0000313" key="10">
    <source>
        <dbReference type="EMBL" id="ATJ81028.1"/>
    </source>
</evidence>
<keyword evidence="4" id="KW-1003">Cell membrane</keyword>
<evidence type="ECO:0000259" key="9">
    <source>
        <dbReference type="PROSITE" id="PS50850"/>
    </source>
</evidence>
<dbReference type="FunFam" id="1.20.1720.10:FF:000005">
    <property type="entry name" value="Bcr/CflA family efflux transporter"/>
    <property type="match status" value="1"/>
</dbReference>
<dbReference type="PROSITE" id="PS50850">
    <property type="entry name" value="MFS"/>
    <property type="match status" value="1"/>
</dbReference>
<dbReference type="OrthoDB" id="9814303at2"/>
<feature type="transmembrane region" description="Helical" evidence="8">
    <location>
        <begin position="344"/>
        <end position="364"/>
    </location>
</feature>
<dbReference type="PANTHER" id="PTHR23502:SF132">
    <property type="entry name" value="POLYAMINE TRANSPORTER 2-RELATED"/>
    <property type="match status" value="1"/>
</dbReference>
<dbReference type="GO" id="GO:1990961">
    <property type="term" value="P:xenobiotic detoxification by transmembrane export across the plasma membrane"/>
    <property type="evidence" value="ECO:0007669"/>
    <property type="project" value="InterPro"/>
</dbReference>
<sequence length="406" mass="41825">MLRPTSPATVVLLAALTALGPLATDMYLPAMPAMAAALDAGPDQVQLTLSLYMAGFALAQLICGPLADRFGRKPVLIGGLALFLATSMLCALAQSIEALLLGRFLQALGGSVGPVLGRAMVRDIHGPTEAGRILSYMAIAMAVAPAVAPVAGAGLLVVFGWPAVFWLLAGYTLLILALIAGQLPETLAPTQRRSIQPLALLATFRMLLGERRFVGYTLTNAAVFSGLFAFLSGSSFVLVDFMGLKPTDYGLLFTLVVLGFVSGSLISGRYSHRLGRERLLALGTLACALGGGSMAALSLAGVFAPWAVVAPQVLFVAGFGIVMPQSMSGALAPHPECAGSASSLFGFLQMSIAALAGALVGRLHDGTSHSMAIAIGLAGLVAVISYWGLVRRAGTQRRPAPAPLAK</sequence>
<evidence type="ECO:0000256" key="6">
    <source>
        <dbReference type="ARBA" id="ARBA00022989"/>
    </source>
</evidence>
<dbReference type="GO" id="GO:0042910">
    <property type="term" value="F:xenobiotic transmembrane transporter activity"/>
    <property type="evidence" value="ECO:0007669"/>
    <property type="project" value="InterPro"/>
</dbReference>
<keyword evidence="5 8" id="KW-0812">Transmembrane</keyword>
<feature type="transmembrane region" description="Helical" evidence="8">
    <location>
        <begin position="279"/>
        <end position="297"/>
    </location>
</feature>
<dbReference type="Pfam" id="PF07690">
    <property type="entry name" value="MFS_1"/>
    <property type="match status" value="1"/>
</dbReference>
<protein>
    <recommendedName>
        <fullName evidence="8">Bcr/CflA family efflux transporter</fullName>
    </recommendedName>
</protein>
<feature type="transmembrane region" description="Helical" evidence="8">
    <location>
        <begin position="74"/>
        <end position="94"/>
    </location>
</feature>
<keyword evidence="3 8" id="KW-0813">Transport</keyword>
<feature type="transmembrane region" description="Helical" evidence="8">
    <location>
        <begin position="163"/>
        <end position="183"/>
    </location>
</feature>
<feature type="transmembrane region" description="Helical" evidence="8">
    <location>
        <begin position="370"/>
        <end position="389"/>
    </location>
</feature>
<dbReference type="AlphaFoldDB" id="A0A291P2D1"/>
<dbReference type="InterPro" id="IPR020846">
    <property type="entry name" value="MFS_dom"/>
</dbReference>
<dbReference type="EMBL" id="CP021435">
    <property type="protein sequence ID" value="ATJ81028.1"/>
    <property type="molecule type" value="Genomic_DNA"/>
</dbReference>
<gene>
    <name evidence="10" type="primary">bcr1</name>
    <name evidence="10" type="ORF">BEI_0041</name>
</gene>
<feature type="transmembrane region" description="Helical" evidence="8">
    <location>
        <begin position="133"/>
        <end position="157"/>
    </location>
</feature>
<feature type="transmembrane region" description="Helical" evidence="8">
    <location>
        <begin position="249"/>
        <end position="267"/>
    </location>
</feature>
<keyword evidence="8" id="KW-0997">Cell inner membrane</keyword>
<proteinExistence type="inferred from homology"/>
<evidence type="ECO:0000256" key="2">
    <source>
        <dbReference type="ARBA" id="ARBA00006236"/>
    </source>
</evidence>
<dbReference type="InterPro" id="IPR004812">
    <property type="entry name" value="Efflux_drug-R_Bcr/CmlA"/>
</dbReference>
<comment type="caution">
    <text evidence="8">Lacks conserved residue(s) required for the propagation of feature annotation.</text>
</comment>
<name>A0A291P2D1_9GAMM</name>
<evidence type="ECO:0000256" key="4">
    <source>
        <dbReference type="ARBA" id="ARBA00022475"/>
    </source>
</evidence>
<dbReference type="CDD" id="cd17320">
    <property type="entry name" value="MFS_MdfA_MDR_like"/>
    <property type="match status" value="1"/>
</dbReference>
<keyword evidence="6 8" id="KW-1133">Transmembrane helix</keyword>
<dbReference type="RefSeq" id="WP_097787617.1">
    <property type="nucleotide sequence ID" value="NZ_BAAADT010000020.1"/>
</dbReference>
<dbReference type="PANTHER" id="PTHR23502">
    <property type="entry name" value="MAJOR FACILITATOR SUPERFAMILY"/>
    <property type="match status" value="1"/>
</dbReference>
<dbReference type="KEGG" id="hbe:BEI_0041"/>
<evidence type="ECO:0000256" key="5">
    <source>
        <dbReference type="ARBA" id="ARBA00022692"/>
    </source>
</evidence>
<evidence type="ECO:0000256" key="1">
    <source>
        <dbReference type="ARBA" id="ARBA00004651"/>
    </source>
</evidence>
<organism evidence="10 11">
    <name type="scientific">Halomonas beimenensis</name>
    <dbReference type="NCBI Taxonomy" id="475662"/>
    <lineage>
        <taxon>Bacteria</taxon>
        <taxon>Pseudomonadati</taxon>
        <taxon>Pseudomonadota</taxon>
        <taxon>Gammaproteobacteria</taxon>
        <taxon>Oceanospirillales</taxon>
        <taxon>Halomonadaceae</taxon>
        <taxon>Halomonas</taxon>
    </lineage>
</organism>
<dbReference type="GO" id="GO:0005886">
    <property type="term" value="C:plasma membrane"/>
    <property type="evidence" value="ECO:0007669"/>
    <property type="project" value="UniProtKB-SubCell"/>
</dbReference>
<dbReference type="Gene3D" id="1.20.1720.10">
    <property type="entry name" value="Multidrug resistance protein D"/>
    <property type="match status" value="1"/>
</dbReference>
<dbReference type="NCBIfam" id="TIGR00710">
    <property type="entry name" value="efflux_Bcr_CflA"/>
    <property type="match status" value="1"/>
</dbReference>
<evidence type="ECO:0000256" key="3">
    <source>
        <dbReference type="ARBA" id="ARBA00022448"/>
    </source>
</evidence>
<comment type="subcellular location">
    <subcellularLocation>
        <location evidence="8">Cell inner membrane</location>
        <topology evidence="8">Multi-pass membrane protein</topology>
    </subcellularLocation>
    <subcellularLocation>
        <location evidence="1">Cell membrane</location>
        <topology evidence="1">Multi-pass membrane protein</topology>
    </subcellularLocation>
</comment>